<dbReference type="Proteomes" id="UP000324222">
    <property type="component" value="Unassembled WGS sequence"/>
</dbReference>
<reference evidence="2 3" key="1">
    <citation type="submission" date="2019-05" db="EMBL/GenBank/DDBJ databases">
        <title>Another draft genome of Portunus trituberculatus and its Hox gene families provides insights of decapod evolution.</title>
        <authorList>
            <person name="Jeong J.-H."/>
            <person name="Song I."/>
            <person name="Kim S."/>
            <person name="Choi T."/>
            <person name="Kim D."/>
            <person name="Ryu S."/>
            <person name="Kim W."/>
        </authorList>
    </citation>
    <scope>NUCLEOTIDE SEQUENCE [LARGE SCALE GENOMIC DNA]</scope>
    <source>
        <tissue evidence="2">Muscle</tissue>
    </source>
</reference>
<feature type="region of interest" description="Disordered" evidence="1">
    <location>
        <begin position="168"/>
        <end position="204"/>
    </location>
</feature>
<proteinExistence type="predicted"/>
<evidence type="ECO:0000313" key="2">
    <source>
        <dbReference type="EMBL" id="MPC40711.1"/>
    </source>
</evidence>
<evidence type="ECO:0000313" key="3">
    <source>
        <dbReference type="Proteomes" id="UP000324222"/>
    </source>
</evidence>
<evidence type="ECO:0000256" key="1">
    <source>
        <dbReference type="SAM" id="MobiDB-lite"/>
    </source>
</evidence>
<feature type="compositionally biased region" description="Polar residues" evidence="1">
    <location>
        <begin position="122"/>
        <end position="144"/>
    </location>
</feature>
<gene>
    <name evidence="2" type="ORF">E2C01_034277</name>
</gene>
<keyword evidence="3" id="KW-1185">Reference proteome</keyword>
<name>A0A5B7F177_PORTR</name>
<feature type="region of interest" description="Disordered" evidence="1">
    <location>
        <begin position="1"/>
        <end position="144"/>
    </location>
</feature>
<protein>
    <submittedName>
        <fullName evidence="2">Uncharacterized protein</fullName>
    </submittedName>
</protein>
<feature type="compositionally biased region" description="Polar residues" evidence="1">
    <location>
        <begin position="168"/>
        <end position="182"/>
    </location>
</feature>
<dbReference type="AlphaFoldDB" id="A0A5B7F177"/>
<comment type="caution">
    <text evidence="2">The sequence shown here is derived from an EMBL/GenBank/DDBJ whole genome shotgun (WGS) entry which is preliminary data.</text>
</comment>
<feature type="compositionally biased region" description="Polar residues" evidence="1">
    <location>
        <begin position="60"/>
        <end position="82"/>
    </location>
</feature>
<dbReference type="EMBL" id="VSRR010004787">
    <property type="protein sequence ID" value="MPC40711.1"/>
    <property type="molecule type" value="Genomic_DNA"/>
</dbReference>
<organism evidence="2 3">
    <name type="scientific">Portunus trituberculatus</name>
    <name type="common">Swimming crab</name>
    <name type="synonym">Neptunus trituberculatus</name>
    <dbReference type="NCBI Taxonomy" id="210409"/>
    <lineage>
        <taxon>Eukaryota</taxon>
        <taxon>Metazoa</taxon>
        <taxon>Ecdysozoa</taxon>
        <taxon>Arthropoda</taxon>
        <taxon>Crustacea</taxon>
        <taxon>Multicrustacea</taxon>
        <taxon>Malacostraca</taxon>
        <taxon>Eumalacostraca</taxon>
        <taxon>Eucarida</taxon>
        <taxon>Decapoda</taxon>
        <taxon>Pleocyemata</taxon>
        <taxon>Brachyura</taxon>
        <taxon>Eubrachyura</taxon>
        <taxon>Portunoidea</taxon>
        <taxon>Portunidae</taxon>
        <taxon>Portuninae</taxon>
        <taxon>Portunus</taxon>
    </lineage>
</organism>
<accession>A0A5B7F177</accession>
<sequence>MCPMRPATNRPRGATTATPAPHLGGLPTPTLGQTPAIRSPAYLPSDTASPQPPDPAIATLATTSQPAYPPSSTLRSTYPPTRTSEDVPAPTPTKPHFTDPTPSTSGTKPKQDEPRSVLEGTVATTSKSAVDPTTTKQKLPLETQQRLRQQEVEAMDTRNHQINQQTVAVTHQGQQSSPSHPCQLSPAHAVLPAHPDPPPKTIDKTRLERLPFTIRNSCRQ</sequence>